<feature type="domain" description="Citrate transporter-like" evidence="8">
    <location>
        <begin position="69"/>
        <end position="386"/>
    </location>
</feature>
<evidence type="ECO:0000256" key="7">
    <source>
        <dbReference type="SAM" id="Phobius"/>
    </source>
</evidence>
<dbReference type="AlphaFoldDB" id="A0AAD7XM48"/>
<feature type="transmembrane region" description="Helical" evidence="7">
    <location>
        <begin position="429"/>
        <end position="452"/>
    </location>
</feature>
<keyword evidence="2" id="KW-0813">Transport</keyword>
<evidence type="ECO:0000313" key="10">
    <source>
        <dbReference type="Proteomes" id="UP001230188"/>
    </source>
</evidence>
<feature type="transmembrane region" description="Helical" evidence="7">
    <location>
        <begin position="356"/>
        <end position="385"/>
    </location>
</feature>
<evidence type="ECO:0000256" key="4">
    <source>
        <dbReference type="ARBA" id="ARBA00022989"/>
    </source>
</evidence>
<feature type="transmembrane region" description="Helical" evidence="7">
    <location>
        <begin position="62"/>
        <end position="90"/>
    </location>
</feature>
<evidence type="ECO:0000256" key="2">
    <source>
        <dbReference type="ARBA" id="ARBA00022448"/>
    </source>
</evidence>
<evidence type="ECO:0000256" key="6">
    <source>
        <dbReference type="SAM" id="MobiDB-lite"/>
    </source>
</evidence>
<reference evidence="9" key="1">
    <citation type="submission" date="2023-01" db="EMBL/GenBank/DDBJ databases">
        <title>Metagenome sequencing of chrysophaentin producing Chrysophaeum taylorii.</title>
        <authorList>
            <person name="Davison J."/>
            <person name="Bewley C."/>
        </authorList>
    </citation>
    <scope>NUCLEOTIDE SEQUENCE</scope>
    <source>
        <strain evidence="9">NIES-1699</strain>
    </source>
</reference>
<feature type="transmembrane region" description="Helical" evidence="7">
    <location>
        <begin position="102"/>
        <end position="121"/>
    </location>
</feature>
<evidence type="ECO:0000256" key="1">
    <source>
        <dbReference type="ARBA" id="ARBA00004141"/>
    </source>
</evidence>
<dbReference type="EMBL" id="JAQMWT010000314">
    <property type="protein sequence ID" value="KAJ8605529.1"/>
    <property type="molecule type" value="Genomic_DNA"/>
</dbReference>
<evidence type="ECO:0000256" key="3">
    <source>
        <dbReference type="ARBA" id="ARBA00022692"/>
    </source>
</evidence>
<protein>
    <recommendedName>
        <fullName evidence="8">Citrate transporter-like domain-containing protein</fullName>
    </recommendedName>
</protein>
<feature type="region of interest" description="Disordered" evidence="6">
    <location>
        <begin position="1"/>
        <end position="25"/>
    </location>
</feature>
<dbReference type="GO" id="GO:0022857">
    <property type="term" value="F:transmembrane transporter activity"/>
    <property type="evidence" value="ECO:0007669"/>
    <property type="project" value="TreeGrafter"/>
</dbReference>
<feature type="transmembrane region" description="Helical" evidence="7">
    <location>
        <begin position="31"/>
        <end position="50"/>
    </location>
</feature>
<dbReference type="Proteomes" id="UP001230188">
    <property type="component" value="Unassembled WGS sequence"/>
</dbReference>
<dbReference type="PANTHER" id="PTHR10283:SF82">
    <property type="entry name" value="SOLUTE CARRIER FAMILY 13 MEMBER 2"/>
    <property type="match status" value="1"/>
</dbReference>
<feature type="transmembrane region" description="Helical" evidence="7">
    <location>
        <begin position="217"/>
        <end position="236"/>
    </location>
</feature>
<evidence type="ECO:0000259" key="8">
    <source>
        <dbReference type="Pfam" id="PF03600"/>
    </source>
</evidence>
<dbReference type="GO" id="GO:0005886">
    <property type="term" value="C:plasma membrane"/>
    <property type="evidence" value="ECO:0007669"/>
    <property type="project" value="TreeGrafter"/>
</dbReference>
<evidence type="ECO:0000313" key="9">
    <source>
        <dbReference type="EMBL" id="KAJ8605529.1"/>
    </source>
</evidence>
<feature type="transmembrane region" description="Helical" evidence="7">
    <location>
        <begin position="392"/>
        <end position="409"/>
    </location>
</feature>
<feature type="transmembrane region" description="Helical" evidence="7">
    <location>
        <begin position="141"/>
        <end position="165"/>
    </location>
</feature>
<sequence>MQEVELVEARPHAVPDDDDESRRDAVQESKAPQMVLLGVGVCLFGAVLCISPAKKSVRGVACVFLVVWLWLTRCVGLAVASLVPVVLFPLTGAAGARTVSSVYLSDPMMLLLGSLLCAGAVERHGLHTRLARFFVRSQDPIAGIVVATFLLSMWISNTATASMMAPLASSVATTPDLERSAGLAVAFASSLGGLTTLTGTGPNVVLAGVSGISFAEWLLIATPVSAPLAVAVWRGLKVPRATVRLEAAKPWTRHERVVVVVLALMSLLWLTRQSRFGLSGWAALLPEPTYVTDGTVAMAAAIVLFVSGALPWSAVNDLGWDVFFLVSGGMALAVGARESGLDSVVASLLAPLPGNLGLALTALAGVALSNVVSNAAAANILLPLVACGNRPFALPPVAMSCSLAFLFPVSTPPNAIAMAHFPHLTPRHMAINGAKLTLLALVLVFADATLLVPRILARHQDTPLCGDDGGI</sequence>
<accession>A0AAD7XM48</accession>
<name>A0AAD7XM48_9STRA</name>
<feature type="transmembrane region" description="Helical" evidence="7">
    <location>
        <begin position="294"/>
        <end position="311"/>
    </location>
</feature>
<dbReference type="Pfam" id="PF03600">
    <property type="entry name" value="CitMHS"/>
    <property type="match status" value="1"/>
</dbReference>
<keyword evidence="4 7" id="KW-1133">Transmembrane helix</keyword>
<evidence type="ECO:0000256" key="5">
    <source>
        <dbReference type="ARBA" id="ARBA00023136"/>
    </source>
</evidence>
<comment type="subcellular location">
    <subcellularLocation>
        <location evidence="1">Membrane</location>
        <topology evidence="1">Multi-pass membrane protein</topology>
    </subcellularLocation>
</comment>
<proteinExistence type="predicted"/>
<comment type="caution">
    <text evidence="9">The sequence shown here is derived from an EMBL/GenBank/DDBJ whole genome shotgun (WGS) entry which is preliminary data.</text>
</comment>
<keyword evidence="3 7" id="KW-0812">Transmembrane</keyword>
<feature type="transmembrane region" description="Helical" evidence="7">
    <location>
        <begin position="257"/>
        <end position="274"/>
    </location>
</feature>
<keyword evidence="5 7" id="KW-0472">Membrane</keyword>
<feature type="compositionally biased region" description="Basic and acidic residues" evidence="6">
    <location>
        <begin position="7"/>
        <end position="25"/>
    </location>
</feature>
<gene>
    <name evidence="9" type="ORF">CTAYLR_000074</name>
</gene>
<organism evidence="9 10">
    <name type="scientific">Chrysophaeum taylorii</name>
    <dbReference type="NCBI Taxonomy" id="2483200"/>
    <lineage>
        <taxon>Eukaryota</taxon>
        <taxon>Sar</taxon>
        <taxon>Stramenopiles</taxon>
        <taxon>Ochrophyta</taxon>
        <taxon>Pelagophyceae</taxon>
        <taxon>Pelagomonadales</taxon>
        <taxon>Pelagomonadaceae</taxon>
        <taxon>Chrysophaeum</taxon>
    </lineage>
</organism>
<dbReference type="PANTHER" id="PTHR10283">
    <property type="entry name" value="SOLUTE CARRIER FAMILY 13 MEMBER"/>
    <property type="match status" value="1"/>
</dbReference>
<feature type="transmembrane region" description="Helical" evidence="7">
    <location>
        <begin position="318"/>
        <end position="336"/>
    </location>
</feature>
<dbReference type="InterPro" id="IPR004680">
    <property type="entry name" value="Cit_transptr-like_dom"/>
</dbReference>
<keyword evidence="10" id="KW-1185">Reference proteome</keyword>